<protein>
    <submittedName>
        <fullName evidence="3">Dehydrogenase</fullName>
    </submittedName>
</protein>
<accession>A0A918UF43</accession>
<dbReference type="PANTHER" id="PTHR19328:SF75">
    <property type="entry name" value="ALDOSE SUGAR DEHYDROGENASE YLII"/>
    <property type="match status" value="1"/>
</dbReference>
<keyword evidence="1" id="KW-0732">Signal</keyword>
<dbReference type="EMBL" id="BMZA01000002">
    <property type="protein sequence ID" value="GGY98611.1"/>
    <property type="molecule type" value="Genomic_DNA"/>
</dbReference>
<organism evidence="3 4">
    <name type="scientific">Novosphingobium colocasiae</name>
    <dbReference type="NCBI Taxonomy" id="1256513"/>
    <lineage>
        <taxon>Bacteria</taxon>
        <taxon>Pseudomonadati</taxon>
        <taxon>Pseudomonadota</taxon>
        <taxon>Alphaproteobacteria</taxon>
        <taxon>Sphingomonadales</taxon>
        <taxon>Sphingomonadaceae</taxon>
        <taxon>Novosphingobium</taxon>
    </lineage>
</organism>
<dbReference type="SUPFAM" id="SSF50952">
    <property type="entry name" value="Soluble quinoprotein glucose dehydrogenase"/>
    <property type="match status" value="1"/>
</dbReference>
<reference evidence="3" key="2">
    <citation type="submission" date="2020-09" db="EMBL/GenBank/DDBJ databases">
        <authorList>
            <person name="Sun Q."/>
            <person name="Kim S."/>
        </authorList>
    </citation>
    <scope>NUCLEOTIDE SEQUENCE</scope>
    <source>
        <strain evidence="3">KCTC 32255</strain>
    </source>
</reference>
<dbReference type="PROSITE" id="PS51257">
    <property type="entry name" value="PROKAR_LIPOPROTEIN"/>
    <property type="match status" value="1"/>
</dbReference>
<dbReference type="Pfam" id="PF07995">
    <property type="entry name" value="GSDH"/>
    <property type="match status" value="1"/>
</dbReference>
<feature type="chain" id="PRO_5037600259" evidence="1">
    <location>
        <begin position="24"/>
        <end position="384"/>
    </location>
</feature>
<proteinExistence type="predicted"/>
<comment type="caution">
    <text evidence="3">The sequence shown here is derived from an EMBL/GenBank/DDBJ whole genome shotgun (WGS) entry which is preliminary data.</text>
</comment>
<dbReference type="Proteomes" id="UP000648075">
    <property type="component" value="Unassembled WGS sequence"/>
</dbReference>
<dbReference type="RefSeq" id="WP_189620208.1">
    <property type="nucleotide sequence ID" value="NZ_BMZA01000002.1"/>
</dbReference>
<dbReference type="InterPro" id="IPR011041">
    <property type="entry name" value="Quinoprot_gluc/sorb_DH_b-prop"/>
</dbReference>
<evidence type="ECO:0000259" key="2">
    <source>
        <dbReference type="Pfam" id="PF07995"/>
    </source>
</evidence>
<feature type="domain" description="Glucose/Sorbosone dehydrogenase" evidence="2">
    <location>
        <begin position="42"/>
        <end position="378"/>
    </location>
</feature>
<dbReference type="InterPro" id="IPR011042">
    <property type="entry name" value="6-blade_b-propeller_TolB-like"/>
</dbReference>
<keyword evidence="4" id="KW-1185">Reference proteome</keyword>
<dbReference type="Gene3D" id="2.120.10.30">
    <property type="entry name" value="TolB, C-terminal domain"/>
    <property type="match status" value="1"/>
</dbReference>
<evidence type="ECO:0000313" key="4">
    <source>
        <dbReference type="Proteomes" id="UP000648075"/>
    </source>
</evidence>
<gene>
    <name evidence="3" type="primary">yliI</name>
    <name evidence="3" type="ORF">GCM10011614_12180</name>
</gene>
<feature type="signal peptide" evidence="1">
    <location>
        <begin position="1"/>
        <end position="23"/>
    </location>
</feature>
<dbReference type="InterPro" id="IPR012938">
    <property type="entry name" value="Glc/Sorbosone_DH"/>
</dbReference>
<sequence length="384" mass="40777">MTLNKLLAVLSPLAVLTASCGPAASGENAGDRPFTVRAIGRFDHPWAIAIDAPTGIALVTEQPGKLVLRLPDGRTAPVPGTPRVDYGGQGGLGDVIFAPQGGTAGPTLDGRVIYLSWAEAGAGDKRGAAVGRGKLACTGPLSCRIDTLSVIWRQVPKVSGRGHYSHRLAFSPDGRFLFVSSGERQKFTPAQALDTNLGKIVRLLPDGTAAPGNPFADRPAPANQIWSYGHRNVLGLAFDAAGQLWGLEHGPAGGDELNRIEPGKNYGWPLVSGGDNYDGPPIPRHPTRPDLAAPALEWNPVIAPGDMMIYSGTRFLAWRGQMLIAGLKTQAMIRVSLHGTTAREEARYPFPNRLRDIIEAPDGAIWLLEDGPDARLLRLTPAAN</sequence>
<dbReference type="AlphaFoldDB" id="A0A918UF43"/>
<name>A0A918UF43_9SPHN</name>
<reference evidence="3" key="1">
    <citation type="journal article" date="2014" name="Int. J. Syst. Evol. Microbiol.">
        <title>Complete genome sequence of Corynebacterium casei LMG S-19264T (=DSM 44701T), isolated from a smear-ripened cheese.</title>
        <authorList>
            <consortium name="US DOE Joint Genome Institute (JGI-PGF)"/>
            <person name="Walter F."/>
            <person name="Albersmeier A."/>
            <person name="Kalinowski J."/>
            <person name="Ruckert C."/>
        </authorList>
    </citation>
    <scope>NUCLEOTIDE SEQUENCE</scope>
    <source>
        <strain evidence="3">KCTC 32255</strain>
    </source>
</reference>
<dbReference type="PANTHER" id="PTHR19328">
    <property type="entry name" value="HEDGEHOG-INTERACTING PROTEIN"/>
    <property type="match status" value="1"/>
</dbReference>
<evidence type="ECO:0000313" key="3">
    <source>
        <dbReference type="EMBL" id="GGY98611.1"/>
    </source>
</evidence>
<evidence type="ECO:0000256" key="1">
    <source>
        <dbReference type="SAM" id="SignalP"/>
    </source>
</evidence>